<evidence type="ECO:0000256" key="1">
    <source>
        <dbReference type="ARBA" id="ARBA00004651"/>
    </source>
</evidence>
<dbReference type="AlphaFoldDB" id="A0A537J1T9"/>
<feature type="region of interest" description="Disordered" evidence="7">
    <location>
        <begin position="528"/>
        <end position="550"/>
    </location>
</feature>
<evidence type="ECO:0000256" key="5">
    <source>
        <dbReference type="ARBA" id="ARBA00022989"/>
    </source>
</evidence>
<feature type="transmembrane region" description="Helical" evidence="8">
    <location>
        <begin position="386"/>
        <end position="410"/>
    </location>
</feature>
<feature type="transmembrane region" description="Helical" evidence="8">
    <location>
        <begin position="422"/>
        <end position="445"/>
    </location>
</feature>
<evidence type="ECO:0000256" key="4">
    <source>
        <dbReference type="ARBA" id="ARBA00022692"/>
    </source>
</evidence>
<feature type="domain" description="Major facilitator superfamily (MFS) profile" evidence="9">
    <location>
        <begin position="35"/>
        <end position="524"/>
    </location>
</feature>
<feature type="transmembrane region" description="Helical" evidence="8">
    <location>
        <begin position="290"/>
        <end position="317"/>
    </location>
</feature>
<evidence type="ECO:0000256" key="8">
    <source>
        <dbReference type="SAM" id="Phobius"/>
    </source>
</evidence>
<dbReference type="PANTHER" id="PTHR23501:SF197">
    <property type="entry name" value="COMD"/>
    <property type="match status" value="1"/>
</dbReference>
<feature type="compositionally biased region" description="Low complexity" evidence="7">
    <location>
        <begin position="528"/>
        <end position="539"/>
    </location>
</feature>
<name>A0A537J1T9_9BACT</name>
<feature type="transmembrane region" description="Helical" evidence="8">
    <location>
        <begin position="158"/>
        <end position="176"/>
    </location>
</feature>
<keyword evidence="5 8" id="KW-1133">Transmembrane helix</keyword>
<feature type="transmembrane region" description="Helical" evidence="8">
    <location>
        <begin position="323"/>
        <end position="346"/>
    </location>
</feature>
<evidence type="ECO:0000256" key="3">
    <source>
        <dbReference type="ARBA" id="ARBA00022475"/>
    </source>
</evidence>
<dbReference type="EMBL" id="VBAP01000004">
    <property type="protein sequence ID" value="TMI77292.1"/>
    <property type="molecule type" value="Genomic_DNA"/>
</dbReference>
<keyword evidence="6 8" id="KW-0472">Membrane</keyword>
<dbReference type="PRINTS" id="PR01036">
    <property type="entry name" value="TCRTETB"/>
</dbReference>
<dbReference type="InterPro" id="IPR036259">
    <property type="entry name" value="MFS_trans_sf"/>
</dbReference>
<feature type="transmembrane region" description="Helical" evidence="8">
    <location>
        <begin position="218"/>
        <end position="238"/>
    </location>
</feature>
<accession>A0A537J1T9</accession>
<evidence type="ECO:0000259" key="9">
    <source>
        <dbReference type="PROSITE" id="PS50850"/>
    </source>
</evidence>
<dbReference type="Pfam" id="PF07690">
    <property type="entry name" value="MFS_1"/>
    <property type="match status" value="1"/>
</dbReference>
<evidence type="ECO:0000256" key="7">
    <source>
        <dbReference type="SAM" id="MobiDB-lite"/>
    </source>
</evidence>
<evidence type="ECO:0000313" key="11">
    <source>
        <dbReference type="Proteomes" id="UP000318834"/>
    </source>
</evidence>
<feature type="transmembrane region" description="Helical" evidence="8">
    <location>
        <begin position="132"/>
        <end position="151"/>
    </location>
</feature>
<dbReference type="NCBIfam" id="TIGR00711">
    <property type="entry name" value="efflux_EmrB"/>
    <property type="match status" value="1"/>
</dbReference>
<dbReference type="InterPro" id="IPR020846">
    <property type="entry name" value="MFS_dom"/>
</dbReference>
<dbReference type="InterPro" id="IPR011701">
    <property type="entry name" value="MFS"/>
</dbReference>
<dbReference type="GO" id="GO:0005886">
    <property type="term" value="C:plasma membrane"/>
    <property type="evidence" value="ECO:0007669"/>
    <property type="project" value="UniProtKB-SubCell"/>
</dbReference>
<feature type="transmembrane region" description="Helical" evidence="8">
    <location>
        <begin position="502"/>
        <end position="520"/>
    </location>
</feature>
<comment type="subcellular location">
    <subcellularLocation>
        <location evidence="1">Cell membrane</location>
        <topology evidence="1">Multi-pass membrane protein</topology>
    </subcellularLocation>
</comment>
<feature type="transmembrane region" description="Helical" evidence="8">
    <location>
        <begin position="100"/>
        <end position="126"/>
    </location>
</feature>
<feature type="transmembrane region" description="Helical" evidence="8">
    <location>
        <begin position="355"/>
        <end position="374"/>
    </location>
</feature>
<dbReference type="CDD" id="cd17502">
    <property type="entry name" value="MFS_Azr1_MDR_like"/>
    <property type="match status" value="1"/>
</dbReference>
<keyword evidence="3" id="KW-1003">Cell membrane</keyword>
<gene>
    <name evidence="10" type="ORF">E6H05_00440</name>
</gene>
<dbReference type="InterPro" id="IPR004638">
    <property type="entry name" value="EmrB-like"/>
</dbReference>
<sequence length="550" mass="57560">MRPAESALEGAVATAPPAERIDYASILSPQTKWIVLAGVLMGLFLAALDQTIVATALPAIIADLRGIDLLAWVSTGYLVASTTTVPVYGKLSDLYGRRIIVLAGIVIFLAGSALSGLAVTMGQLIAFRVLQGIGAAALTSSAFTVIADLFVPADRPRYQGLFGGVFALASVVGPYLGGLLTDHLSWRWVFYVNLPVGIVAVAFIAAKMPRLHSGLRATVDWAGTFLLIASVVPLLLAVTLDKQQYPWSSPAVVVLLIAAAVATALLLIVESRVPSPIIALDLFRNRTFAVVSVASMLVGASFFAAIFFLSIFMVNVVGVSATAAGATLIPLTFAVVIGAFTSSLIVQRLGRYRRIVLAGFTVAIIGFGLLAALGPDATRWDVTWRMIVLGMGLGPAMPLLNLVVQNAVPYEKVGVATAARQFFLQIGSAVGTAIFGVVLSTVLTAEFTRGAAPVLAQLPVTVRAAIDLDSVRSGVFASVPGPALTQLHEVFRAAFSAGITRIYAYATALALAALLVVMALPEIPLRTSNRSESTRSTQSAQSPQSTDMGP</sequence>
<feature type="transmembrane region" description="Helical" evidence="8">
    <location>
        <begin position="33"/>
        <end position="57"/>
    </location>
</feature>
<feature type="transmembrane region" description="Helical" evidence="8">
    <location>
        <begin position="250"/>
        <end position="269"/>
    </location>
</feature>
<dbReference type="SUPFAM" id="SSF103473">
    <property type="entry name" value="MFS general substrate transporter"/>
    <property type="match status" value="1"/>
</dbReference>
<keyword evidence="2" id="KW-0813">Transport</keyword>
<dbReference type="PROSITE" id="PS50850">
    <property type="entry name" value="MFS"/>
    <property type="match status" value="1"/>
</dbReference>
<evidence type="ECO:0000313" key="10">
    <source>
        <dbReference type="EMBL" id="TMI77292.1"/>
    </source>
</evidence>
<organism evidence="10 11">
    <name type="scientific">Candidatus Segetimicrobium genomatis</name>
    <dbReference type="NCBI Taxonomy" id="2569760"/>
    <lineage>
        <taxon>Bacteria</taxon>
        <taxon>Bacillati</taxon>
        <taxon>Candidatus Sysuimicrobiota</taxon>
        <taxon>Candidatus Sysuimicrobiia</taxon>
        <taxon>Candidatus Sysuimicrobiales</taxon>
        <taxon>Candidatus Segetimicrobiaceae</taxon>
        <taxon>Candidatus Segetimicrobium</taxon>
    </lineage>
</organism>
<dbReference type="Proteomes" id="UP000318834">
    <property type="component" value="Unassembled WGS sequence"/>
</dbReference>
<protein>
    <submittedName>
        <fullName evidence="10">MFS transporter</fullName>
    </submittedName>
</protein>
<proteinExistence type="predicted"/>
<dbReference type="PANTHER" id="PTHR23501">
    <property type="entry name" value="MAJOR FACILITATOR SUPERFAMILY"/>
    <property type="match status" value="1"/>
</dbReference>
<comment type="caution">
    <text evidence="10">The sequence shown here is derived from an EMBL/GenBank/DDBJ whole genome shotgun (WGS) entry which is preliminary data.</text>
</comment>
<evidence type="ECO:0000256" key="2">
    <source>
        <dbReference type="ARBA" id="ARBA00022448"/>
    </source>
</evidence>
<keyword evidence="4 8" id="KW-0812">Transmembrane</keyword>
<feature type="compositionally biased region" description="Polar residues" evidence="7">
    <location>
        <begin position="540"/>
        <end position="550"/>
    </location>
</feature>
<dbReference type="FunFam" id="1.20.1720.10:FF:000004">
    <property type="entry name" value="EmrB/QacA family drug resistance transporter"/>
    <property type="match status" value="1"/>
</dbReference>
<reference evidence="10 11" key="1">
    <citation type="journal article" date="2019" name="Nat. Microbiol.">
        <title>Mediterranean grassland soil C-N compound turnover is dependent on rainfall and depth, and is mediated by genomically divergent microorganisms.</title>
        <authorList>
            <person name="Diamond S."/>
            <person name="Andeer P.F."/>
            <person name="Li Z."/>
            <person name="Crits-Christoph A."/>
            <person name="Burstein D."/>
            <person name="Anantharaman K."/>
            <person name="Lane K.R."/>
            <person name="Thomas B.C."/>
            <person name="Pan C."/>
            <person name="Northen T.R."/>
            <person name="Banfield J.F."/>
        </authorList>
    </citation>
    <scope>NUCLEOTIDE SEQUENCE [LARGE SCALE GENOMIC DNA]</scope>
    <source>
        <strain evidence="10">NP_8</strain>
    </source>
</reference>
<evidence type="ECO:0000256" key="6">
    <source>
        <dbReference type="ARBA" id="ARBA00023136"/>
    </source>
</evidence>
<feature type="transmembrane region" description="Helical" evidence="8">
    <location>
        <begin position="69"/>
        <end position="88"/>
    </location>
</feature>
<dbReference type="Gene3D" id="1.20.1250.20">
    <property type="entry name" value="MFS general substrate transporter like domains"/>
    <property type="match status" value="2"/>
</dbReference>
<feature type="transmembrane region" description="Helical" evidence="8">
    <location>
        <begin position="188"/>
        <end position="206"/>
    </location>
</feature>
<dbReference type="GO" id="GO:0022857">
    <property type="term" value="F:transmembrane transporter activity"/>
    <property type="evidence" value="ECO:0007669"/>
    <property type="project" value="InterPro"/>
</dbReference>